<dbReference type="InterPro" id="IPR047767">
    <property type="entry name" value="PSP1-like"/>
</dbReference>
<feature type="compositionally biased region" description="Polar residues" evidence="1">
    <location>
        <begin position="1025"/>
        <end position="1034"/>
    </location>
</feature>
<dbReference type="GO" id="GO:0005737">
    <property type="term" value="C:cytoplasm"/>
    <property type="evidence" value="ECO:0007669"/>
    <property type="project" value="TreeGrafter"/>
</dbReference>
<feature type="compositionally biased region" description="Low complexity" evidence="1">
    <location>
        <begin position="708"/>
        <end position="723"/>
    </location>
</feature>
<feature type="compositionally biased region" description="Acidic residues" evidence="1">
    <location>
        <begin position="455"/>
        <end position="464"/>
    </location>
</feature>
<dbReference type="Proteomes" id="UP000037923">
    <property type="component" value="Unassembled WGS sequence"/>
</dbReference>
<accession>A0A0N0VF88</accession>
<feature type="compositionally biased region" description="Low complexity" evidence="1">
    <location>
        <begin position="673"/>
        <end position="685"/>
    </location>
</feature>
<dbReference type="OMA" id="HIFHCRI"/>
<keyword evidence="4" id="KW-1185">Reference proteome</keyword>
<feature type="region of interest" description="Disordered" evidence="1">
    <location>
        <begin position="282"/>
        <end position="310"/>
    </location>
</feature>
<feature type="region of interest" description="Disordered" evidence="1">
    <location>
        <begin position="482"/>
        <end position="583"/>
    </location>
</feature>
<dbReference type="GeneID" id="26904984"/>
<feature type="domain" description="PSP1 C-terminal" evidence="2">
    <location>
        <begin position="1154"/>
        <end position="1247"/>
    </location>
</feature>
<feature type="compositionally biased region" description="Polar residues" evidence="1">
    <location>
        <begin position="29"/>
        <end position="41"/>
    </location>
</feature>
<feature type="compositionally biased region" description="Low complexity" evidence="1">
    <location>
        <begin position="289"/>
        <end position="301"/>
    </location>
</feature>
<dbReference type="Pfam" id="PF04468">
    <property type="entry name" value="PSP1"/>
    <property type="match status" value="1"/>
</dbReference>
<proteinExistence type="predicted"/>
<feature type="compositionally biased region" description="Basic and acidic residues" evidence="1">
    <location>
        <begin position="649"/>
        <end position="672"/>
    </location>
</feature>
<organism evidence="3 4">
    <name type="scientific">Leptomonas pyrrhocoris</name>
    <name type="common">Firebug parasite</name>
    <dbReference type="NCBI Taxonomy" id="157538"/>
    <lineage>
        <taxon>Eukaryota</taxon>
        <taxon>Discoba</taxon>
        <taxon>Euglenozoa</taxon>
        <taxon>Kinetoplastea</taxon>
        <taxon>Metakinetoplastina</taxon>
        <taxon>Trypanosomatida</taxon>
        <taxon>Trypanosomatidae</taxon>
        <taxon>Leishmaniinae</taxon>
        <taxon>Leptomonas</taxon>
    </lineage>
</organism>
<protein>
    <recommendedName>
        <fullName evidence="2">PSP1 C-terminal domain-containing protein</fullName>
    </recommendedName>
</protein>
<feature type="region of interest" description="Disordered" evidence="1">
    <location>
        <begin position="381"/>
        <end position="404"/>
    </location>
</feature>
<feature type="region of interest" description="Disordered" evidence="1">
    <location>
        <begin position="894"/>
        <end position="932"/>
    </location>
</feature>
<dbReference type="EMBL" id="LGTL01000008">
    <property type="protein sequence ID" value="KPA80471.1"/>
    <property type="molecule type" value="Genomic_DNA"/>
</dbReference>
<dbReference type="AlphaFoldDB" id="A0A0N0VF88"/>
<dbReference type="RefSeq" id="XP_015658910.1">
    <property type="nucleotide sequence ID" value="XM_015802466.1"/>
</dbReference>
<feature type="region of interest" description="Disordered" evidence="1">
    <location>
        <begin position="811"/>
        <end position="836"/>
    </location>
</feature>
<feature type="region of interest" description="Disordered" evidence="1">
    <location>
        <begin position="634"/>
        <end position="753"/>
    </location>
</feature>
<reference evidence="3 4" key="1">
    <citation type="submission" date="2015-07" db="EMBL/GenBank/DDBJ databases">
        <title>High-quality genome of monoxenous trypanosomatid Leptomonas pyrrhocoris.</title>
        <authorList>
            <person name="Flegontov P."/>
            <person name="Butenko A."/>
            <person name="Firsov S."/>
            <person name="Vlcek C."/>
            <person name="Logacheva M.D."/>
            <person name="Field M."/>
            <person name="Filatov D."/>
            <person name="Flegontova O."/>
            <person name="Gerasimov E."/>
            <person name="Jackson A.P."/>
            <person name="Kelly S."/>
            <person name="Opperdoes F."/>
            <person name="O'Reilly A."/>
            <person name="Votypka J."/>
            <person name="Yurchenko V."/>
            <person name="Lukes J."/>
        </authorList>
    </citation>
    <scope>NUCLEOTIDE SEQUENCE [LARGE SCALE GENOMIC DNA]</scope>
    <source>
        <strain evidence="3">H10</strain>
    </source>
</reference>
<gene>
    <name evidence="3" type="ORF">ABB37_04693</name>
</gene>
<feature type="compositionally biased region" description="Low complexity" evidence="1">
    <location>
        <begin position="438"/>
        <end position="449"/>
    </location>
</feature>
<dbReference type="PANTHER" id="PTHR43830">
    <property type="entry name" value="PROTEIN PSP1"/>
    <property type="match status" value="1"/>
</dbReference>
<feature type="region of interest" description="Disordered" evidence="1">
    <location>
        <begin position="19"/>
        <end position="41"/>
    </location>
</feature>
<dbReference type="InterPro" id="IPR007557">
    <property type="entry name" value="PSP1_C"/>
</dbReference>
<evidence type="ECO:0000313" key="3">
    <source>
        <dbReference type="EMBL" id="KPA80471.1"/>
    </source>
</evidence>
<evidence type="ECO:0000259" key="2">
    <source>
        <dbReference type="PROSITE" id="PS51411"/>
    </source>
</evidence>
<dbReference type="VEuPathDB" id="TriTrypDB:LpyrH10_08_1420"/>
<feature type="compositionally biased region" description="Polar residues" evidence="1">
    <location>
        <begin position="916"/>
        <end position="925"/>
    </location>
</feature>
<dbReference type="OrthoDB" id="266130at2759"/>
<feature type="region of interest" description="Disordered" evidence="1">
    <location>
        <begin position="1024"/>
        <end position="1066"/>
    </location>
</feature>
<feature type="compositionally biased region" description="Low complexity" evidence="1">
    <location>
        <begin position="490"/>
        <end position="521"/>
    </location>
</feature>
<dbReference type="PANTHER" id="PTHR43830:SF18">
    <property type="entry name" value="PSP1 C-TERMINAL DOMAIN-CONTAINING PROTEIN"/>
    <property type="match status" value="1"/>
</dbReference>
<comment type="caution">
    <text evidence="3">The sequence shown here is derived from an EMBL/GenBank/DDBJ whole genome shotgun (WGS) entry which is preliminary data.</text>
</comment>
<evidence type="ECO:0000256" key="1">
    <source>
        <dbReference type="SAM" id="MobiDB-lite"/>
    </source>
</evidence>
<feature type="region of interest" description="Disordered" evidence="1">
    <location>
        <begin position="858"/>
        <end position="877"/>
    </location>
</feature>
<sequence>MPPMAATAAGKPPAPAHATYPLVNVNEPPASSNNDAINTSSPLRYSHAGGRGGCYVSHSSATSFFNYSNKNTTTAATMACVSAGPPGASRIASFPSNELQEYISMTSPASDFYYYSPQPFYLESPAPCAAAELYGHGSPGPTSFAAYAAMQPASGPYCYNSTDPAFSSACGGGGGVAASAGTNTPSLMSSMSFSGSRFPQWYLPRGLYGSSMAAATGAGVAVPSVASGVYGTTPLYGYASPAPANASVPCNSVEDDALSCEENFAAAGASCRYAQELPVPPRLSPQCKSSSAGGSLSSQPSMPGSERAPQASAFAYRTPSHYGAAGLSAEASPAQSPTCRPARSPQFVSYDGRAYGLPVYRGISCADAAIAISRSALVADTPDTNVSPSRSVGGGNHQGLCSGAPRQAMMVSGIGRRDAPSGAVLSSALPSATPPEAPAANTPASAEGATTQNDGADEEEEVYSPEEKALLVDAHTRLAKLRAKAHEEQQQQQQRQARSALSVWSSPATSVSSPSTMPTSVERGSTNTAVSAPASGKPTLLAVARRQSDAEAQRRLNESAHSAGTATDIPVSPIPHLPGYDDADTARLEDSMLEGMNLSQEPPTEGDADGATRAVLERVLSLRGVKWRHDPYSRRVLAHPSSPTSTEDDVQRTEDGENDEVVQRERSSERCRNTPPSSRSRPASPDTLSRSCRQPLVDAAGRKRPTPDESTLPSSESTTLTQPPASPNVSQHTQDSRDGSADETSTQPSVRRMPIKKVCVRHFVGGKDGELSASADGAVGMLAKVVSQLVSTRPSVSTTVTASTKTQADASVNDNTLSKRSSSTDHLTVTTSGPQESVTVATSSPLLCTARPLKDAVGARSSPLVPSPRSKHHLHRDVNEGGAVPRALATAMATNSHTGSTTDDSSNSDSRNASNHRVSPASSTEPVLRQMGPYASFGPDALSASSGESRFTSWTLRARLLQGLPAAAAAVATPASSLLSHNWGHKKATCTADVDTRLLVQLWRTLDASGCFRDVLEARQHKLGTESNSSSRVTARNVARRFSSSNSRNGAAGEEESGGRSYRSQQQQHQQLKWGMLTEEEVTHVYVLRHRYRSSCAVAACRYDCGTEVVVDGDMGVDTGVVVLVMTKAEYDGLSPLERRLADLSPELSQALTESIHRPLTAEERHLRNEAQRPLEDATLDFVRYLATQPHLFHSCRIECMNFVAVEFQADGQKLYVYYQTSSAVRFLELATYLNHIFHCRIWMKMAKGC</sequence>
<dbReference type="PROSITE" id="PS51411">
    <property type="entry name" value="PSP1_C"/>
    <property type="match status" value="1"/>
</dbReference>
<feature type="compositionally biased region" description="Basic and acidic residues" evidence="1">
    <location>
        <begin position="546"/>
        <end position="558"/>
    </location>
</feature>
<name>A0A0N0VF88_LEPPY</name>
<feature type="compositionally biased region" description="Low complexity" evidence="1">
    <location>
        <begin position="894"/>
        <end position="915"/>
    </location>
</feature>
<feature type="region of interest" description="Disordered" evidence="1">
    <location>
        <begin position="417"/>
        <end position="468"/>
    </location>
</feature>
<evidence type="ECO:0000313" key="4">
    <source>
        <dbReference type="Proteomes" id="UP000037923"/>
    </source>
</evidence>